<dbReference type="PRINTS" id="PR00344">
    <property type="entry name" value="BCTRLSENSOR"/>
</dbReference>
<dbReference type="Proteomes" id="UP000287519">
    <property type="component" value="Unassembled WGS sequence"/>
</dbReference>
<evidence type="ECO:0000256" key="7">
    <source>
        <dbReference type="ARBA" id="ARBA00022777"/>
    </source>
</evidence>
<dbReference type="OrthoDB" id="5241347at2"/>
<dbReference type="Gene3D" id="6.10.340.10">
    <property type="match status" value="1"/>
</dbReference>
<proteinExistence type="predicted"/>
<dbReference type="InterPro" id="IPR036097">
    <property type="entry name" value="HisK_dim/P_sf"/>
</dbReference>
<keyword evidence="9" id="KW-0902">Two-component regulatory system</keyword>
<gene>
    <name evidence="13" type="ORF">Rhow_004549</name>
</gene>
<feature type="transmembrane region" description="Helical" evidence="11">
    <location>
        <begin position="20"/>
        <end position="43"/>
    </location>
</feature>
<dbReference type="SUPFAM" id="SSF55874">
    <property type="entry name" value="ATPase domain of HSP90 chaperone/DNA topoisomerase II/histidine kinase"/>
    <property type="match status" value="1"/>
</dbReference>
<evidence type="ECO:0000259" key="12">
    <source>
        <dbReference type="PROSITE" id="PS50109"/>
    </source>
</evidence>
<dbReference type="RefSeq" id="WP_124393082.1">
    <property type="nucleotide sequence ID" value="NZ_BHYM01000038.1"/>
</dbReference>
<keyword evidence="7 13" id="KW-0418">Kinase</keyword>
<keyword evidence="8 11" id="KW-1133">Transmembrane helix</keyword>
<dbReference type="InterPro" id="IPR004358">
    <property type="entry name" value="Sig_transdc_His_kin-like_C"/>
</dbReference>
<evidence type="ECO:0000313" key="14">
    <source>
        <dbReference type="Proteomes" id="UP000287519"/>
    </source>
</evidence>
<evidence type="ECO:0000256" key="3">
    <source>
        <dbReference type="ARBA" id="ARBA00012438"/>
    </source>
</evidence>
<dbReference type="SUPFAM" id="SSF47384">
    <property type="entry name" value="Homodimeric domain of signal transducing histidine kinase"/>
    <property type="match status" value="1"/>
</dbReference>
<evidence type="ECO:0000256" key="10">
    <source>
        <dbReference type="ARBA" id="ARBA00023136"/>
    </source>
</evidence>
<dbReference type="GO" id="GO:0000155">
    <property type="term" value="F:phosphorelay sensor kinase activity"/>
    <property type="evidence" value="ECO:0007669"/>
    <property type="project" value="InterPro"/>
</dbReference>
<dbReference type="PANTHER" id="PTHR45436:SF5">
    <property type="entry name" value="SENSOR HISTIDINE KINASE TRCS"/>
    <property type="match status" value="1"/>
</dbReference>
<dbReference type="PROSITE" id="PS50109">
    <property type="entry name" value="HIS_KIN"/>
    <property type="match status" value="1"/>
</dbReference>
<dbReference type="Gene3D" id="1.10.287.130">
    <property type="match status" value="1"/>
</dbReference>
<evidence type="ECO:0000256" key="2">
    <source>
        <dbReference type="ARBA" id="ARBA00004236"/>
    </source>
</evidence>
<reference evidence="13 14" key="1">
    <citation type="submission" date="2018-11" db="EMBL/GenBank/DDBJ databases">
        <title>Microbial catabolism of amino acid.</title>
        <authorList>
            <person name="Hibi M."/>
            <person name="Ogawa J."/>
        </authorList>
    </citation>
    <scope>NUCLEOTIDE SEQUENCE [LARGE SCALE GENOMIC DNA]</scope>
    <source>
        <strain evidence="13 14">C31-06</strain>
    </source>
</reference>
<keyword evidence="4" id="KW-0597">Phosphoprotein</keyword>
<dbReference type="InterPro" id="IPR003594">
    <property type="entry name" value="HATPase_dom"/>
</dbReference>
<evidence type="ECO:0000313" key="13">
    <source>
        <dbReference type="EMBL" id="GCE40906.1"/>
    </source>
</evidence>
<keyword evidence="5" id="KW-0808">Transferase</keyword>
<evidence type="ECO:0000256" key="4">
    <source>
        <dbReference type="ARBA" id="ARBA00022553"/>
    </source>
</evidence>
<dbReference type="InterPro" id="IPR003661">
    <property type="entry name" value="HisK_dim/P_dom"/>
</dbReference>
<name>A0A402CBC4_RHOWR</name>
<dbReference type="Pfam" id="PF02518">
    <property type="entry name" value="HATPase_c"/>
    <property type="match status" value="1"/>
</dbReference>
<keyword evidence="10 11" id="KW-0472">Membrane</keyword>
<organism evidence="13 14">
    <name type="scientific">Rhodococcus wratislaviensis</name>
    <name type="common">Tsukamurella wratislaviensis</name>
    <dbReference type="NCBI Taxonomy" id="44752"/>
    <lineage>
        <taxon>Bacteria</taxon>
        <taxon>Bacillati</taxon>
        <taxon>Actinomycetota</taxon>
        <taxon>Actinomycetes</taxon>
        <taxon>Mycobacteriales</taxon>
        <taxon>Nocardiaceae</taxon>
        <taxon>Rhodococcus</taxon>
    </lineage>
</organism>
<comment type="subcellular location">
    <subcellularLocation>
        <location evidence="2">Cell membrane</location>
    </subcellularLocation>
</comment>
<dbReference type="Pfam" id="PF00512">
    <property type="entry name" value="HisKA"/>
    <property type="match status" value="1"/>
</dbReference>
<dbReference type="EC" id="2.7.13.3" evidence="3"/>
<accession>A0A402CBC4</accession>
<keyword evidence="6 11" id="KW-0812">Transmembrane</keyword>
<dbReference type="PANTHER" id="PTHR45436">
    <property type="entry name" value="SENSOR HISTIDINE KINASE YKOH"/>
    <property type="match status" value="1"/>
</dbReference>
<protein>
    <recommendedName>
        <fullName evidence="3">histidine kinase</fullName>
        <ecNumber evidence="3">2.7.13.3</ecNumber>
    </recommendedName>
</protein>
<comment type="caution">
    <text evidence="13">The sequence shown here is derived from an EMBL/GenBank/DDBJ whole genome shotgun (WGS) entry which is preliminary data.</text>
</comment>
<dbReference type="SMART" id="SM00388">
    <property type="entry name" value="HisKA"/>
    <property type="match status" value="1"/>
</dbReference>
<dbReference type="InterPro" id="IPR005467">
    <property type="entry name" value="His_kinase_dom"/>
</dbReference>
<evidence type="ECO:0000256" key="5">
    <source>
        <dbReference type="ARBA" id="ARBA00022679"/>
    </source>
</evidence>
<dbReference type="InterPro" id="IPR050428">
    <property type="entry name" value="TCS_sensor_his_kinase"/>
</dbReference>
<dbReference type="CDD" id="cd00075">
    <property type="entry name" value="HATPase"/>
    <property type="match status" value="1"/>
</dbReference>
<evidence type="ECO:0000256" key="8">
    <source>
        <dbReference type="ARBA" id="ARBA00022989"/>
    </source>
</evidence>
<dbReference type="AlphaFoldDB" id="A0A402CBC4"/>
<dbReference type="GO" id="GO:0005886">
    <property type="term" value="C:plasma membrane"/>
    <property type="evidence" value="ECO:0007669"/>
    <property type="project" value="UniProtKB-SubCell"/>
</dbReference>
<comment type="catalytic activity">
    <reaction evidence="1">
        <text>ATP + protein L-histidine = ADP + protein N-phospho-L-histidine.</text>
        <dbReference type="EC" id="2.7.13.3"/>
    </reaction>
</comment>
<keyword evidence="14" id="KW-1185">Reference proteome</keyword>
<dbReference type="SMART" id="SM00387">
    <property type="entry name" value="HATPase_c"/>
    <property type="match status" value="1"/>
</dbReference>
<evidence type="ECO:0000256" key="11">
    <source>
        <dbReference type="SAM" id="Phobius"/>
    </source>
</evidence>
<evidence type="ECO:0000256" key="6">
    <source>
        <dbReference type="ARBA" id="ARBA00022692"/>
    </source>
</evidence>
<sequence>MRQSPPRLLPRSLSVRARVAWAAGLAAALVVLVGAAASAVTLVTNEYQQRDRRVDAVAEALASSGNPITRGQGYVATLRIGDTVVESTPVALPAATPGLTTAVVRGVTYRVRTLPVARPDGALLSVGVREGPTRALIGPLARRLALAGAVAVALAAALGWWFAGRAVRPLRRLITQTRTLTSDGAQAPAPLHGAAEAEELSRAITDLWTRMTIAQERTRTALDSARGFAAAAAHELRTPLTAMRTDLDMLRAHPRGQPELDEIVGDLIRTQRRVESTVTALGQLAAGEVMRPEDRVTFDVTELFDRVAQEDARTHPTVRIATRGDQPLLMTGWPDGIRLAADNLVRNALTHGRATEIELSAALVENADRRQIELCVDDNGVGLPPTDRDRVLHRFERGPHPQVSGSGLGLALVAQQATLHGGTITLTDSPLGGLRATLTINTDDHAPR</sequence>
<feature type="domain" description="Histidine kinase" evidence="12">
    <location>
        <begin position="231"/>
        <end position="444"/>
    </location>
</feature>
<feature type="transmembrane region" description="Helical" evidence="11">
    <location>
        <begin position="144"/>
        <end position="163"/>
    </location>
</feature>
<dbReference type="CDD" id="cd00082">
    <property type="entry name" value="HisKA"/>
    <property type="match status" value="1"/>
</dbReference>
<dbReference type="EMBL" id="BHYM01000038">
    <property type="protein sequence ID" value="GCE40906.1"/>
    <property type="molecule type" value="Genomic_DNA"/>
</dbReference>
<evidence type="ECO:0000256" key="9">
    <source>
        <dbReference type="ARBA" id="ARBA00023012"/>
    </source>
</evidence>
<dbReference type="InterPro" id="IPR036890">
    <property type="entry name" value="HATPase_C_sf"/>
</dbReference>
<dbReference type="Gene3D" id="3.30.565.10">
    <property type="entry name" value="Histidine kinase-like ATPase, C-terminal domain"/>
    <property type="match status" value="1"/>
</dbReference>
<evidence type="ECO:0000256" key="1">
    <source>
        <dbReference type="ARBA" id="ARBA00000085"/>
    </source>
</evidence>